<dbReference type="GO" id="GO:0006526">
    <property type="term" value="P:L-arginine biosynthetic process"/>
    <property type="evidence" value="ECO:0007669"/>
    <property type="project" value="UniProtKB-UniRule"/>
</dbReference>
<dbReference type="Gene3D" id="3.40.50.720">
    <property type="entry name" value="NAD(P)-binding Rossmann-like Domain"/>
    <property type="match status" value="1"/>
</dbReference>
<comment type="pathway">
    <text evidence="5">Amino-acid biosynthesis; L-arginine biosynthesis; N(2)-acetyl-L-ornithine from L-glutamate: step 3/4.</text>
</comment>
<keyword evidence="5" id="KW-0963">Cytoplasm</keyword>
<dbReference type="SUPFAM" id="SSF55347">
    <property type="entry name" value="Glyceraldehyde-3-phosphate dehydrogenase-like, C-terminal domain"/>
    <property type="match status" value="1"/>
</dbReference>
<evidence type="ECO:0000256" key="3">
    <source>
        <dbReference type="ARBA" id="ARBA00022857"/>
    </source>
</evidence>
<dbReference type="InterPro" id="IPR050085">
    <property type="entry name" value="AGPR"/>
</dbReference>
<dbReference type="EC" id="1.2.1.38" evidence="5"/>
<dbReference type="InterPro" id="IPR036291">
    <property type="entry name" value="NAD(P)-bd_dom_sf"/>
</dbReference>
<name>A0A7C5WZY7_9AQUI</name>
<evidence type="ECO:0000313" key="8">
    <source>
        <dbReference type="EMBL" id="HHO74650.1"/>
    </source>
</evidence>
<dbReference type="PROSITE" id="PS01224">
    <property type="entry name" value="ARGC"/>
    <property type="match status" value="1"/>
</dbReference>
<dbReference type="CDD" id="cd17895">
    <property type="entry name" value="AGPR_1_N"/>
    <property type="match status" value="1"/>
</dbReference>
<dbReference type="UniPathway" id="UPA00068">
    <property type="reaction ID" value="UER00108"/>
</dbReference>
<dbReference type="NCBIfam" id="TIGR01850">
    <property type="entry name" value="argC"/>
    <property type="match status" value="1"/>
</dbReference>
<evidence type="ECO:0000256" key="6">
    <source>
        <dbReference type="PROSITE-ProRule" id="PRU10010"/>
    </source>
</evidence>
<evidence type="ECO:0000256" key="2">
    <source>
        <dbReference type="ARBA" id="ARBA00022605"/>
    </source>
</evidence>
<gene>
    <name evidence="5 8" type="primary">argC</name>
    <name evidence="8" type="ORF">ENN04_08500</name>
</gene>
<sequence>MEQEIIKVAIYGATGYTGVELLRLLQKHPKVKVAALISQSYAGKRLSEVFPFFRGEFGNLTFTEEPKEDYEVAFLCLPHEGSLELVPRLLEEGKKVIDLSGAYRLKDPSLYPHYYSFEHKYPGLLEEAVYGLPEIYRERIKGADLIANPGCYPTSVLLAIYPLLKEGIKIEKIVITSLSGVSGAGRKPVQHFHFPEMFGDFFAYSLEKHRHVPEMEGVIKDLCGVDVPLRFSPIVVPTSRGMLSSVSVFCEKIEPRELYMETYREEPFVKVASEPPHTKWVVGTNLCFVYSLWDHRVGCLHVVSVIDNLGKGASSQAIQNFNLMMGFEETMGLNLSPNFP</sequence>
<dbReference type="GO" id="GO:0005737">
    <property type="term" value="C:cytoplasm"/>
    <property type="evidence" value="ECO:0007669"/>
    <property type="project" value="UniProtKB-SubCell"/>
</dbReference>
<dbReference type="GO" id="GO:0051287">
    <property type="term" value="F:NAD binding"/>
    <property type="evidence" value="ECO:0007669"/>
    <property type="project" value="InterPro"/>
</dbReference>
<dbReference type="GO" id="GO:0070401">
    <property type="term" value="F:NADP+ binding"/>
    <property type="evidence" value="ECO:0007669"/>
    <property type="project" value="InterPro"/>
</dbReference>
<evidence type="ECO:0000256" key="1">
    <source>
        <dbReference type="ARBA" id="ARBA00022571"/>
    </source>
</evidence>
<dbReference type="HAMAP" id="MF_00150">
    <property type="entry name" value="ArgC_type1"/>
    <property type="match status" value="1"/>
</dbReference>
<dbReference type="InterPro" id="IPR000706">
    <property type="entry name" value="AGPR_type-1"/>
</dbReference>
<comment type="function">
    <text evidence="5">Catalyzes the NADPH-dependent reduction of N-acetyl-5-glutamyl phosphate to yield N-acetyl-L-glutamate 5-semialdehyde.</text>
</comment>
<dbReference type="Gene3D" id="3.30.360.10">
    <property type="entry name" value="Dihydrodipicolinate Reductase, domain 2"/>
    <property type="match status" value="1"/>
</dbReference>
<dbReference type="InterPro" id="IPR023013">
    <property type="entry name" value="AGPR_AS"/>
</dbReference>
<comment type="catalytic activity">
    <reaction evidence="5">
        <text>N-acetyl-L-glutamate 5-semialdehyde + phosphate + NADP(+) = N-acetyl-L-glutamyl 5-phosphate + NADPH + H(+)</text>
        <dbReference type="Rhea" id="RHEA:21588"/>
        <dbReference type="ChEBI" id="CHEBI:15378"/>
        <dbReference type="ChEBI" id="CHEBI:29123"/>
        <dbReference type="ChEBI" id="CHEBI:43474"/>
        <dbReference type="ChEBI" id="CHEBI:57783"/>
        <dbReference type="ChEBI" id="CHEBI:57936"/>
        <dbReference type="ChEBI" id="CHEBI:58349"/>
        <dbReference type="EC" id="1.2.1.38"/>
    </reaction>
</comment>
<dbReference type="InterPro" id="IPR000534">
    <property type="entry name" value="Semialdehyde_DH_NAD-bd"/>
</dbReference>
<dbReference type="InterPro" id="IPR058924">
    <property type="entry name" value="AGPR_dimerisation_dom"/>
</dbReference>
<comment type="caution">
    <text evidence="8">The sequence shown here is derived from an EMBL/GenBank/DDBJ whole genome shotgun (WGS) entry which is preliminary data.</text>
</comment>
<keyword evidence="2 5" id="KW-0028">Amino-acid biosynthesis</keyword>
<keyword evidence="4 5" id="KW-0560">Oxidoreductase</keyword>
<comment type="similarity">
    <text evidence="5">Belongs to the NAGSA dehydrogenase family. Type 1 subfamily.</text>
</comment>
<dbReference type="CDD" id="cd23934">
    <property type="entry name" value="AGPR_1_C"/>
    <property type="match status" value="1"/>
</dbReference>
<proteinExistence type="inferred from homology"/>
<organism evidence="8">
    <name type="scientific">Thermocrinis ruber</name>
    <dbReference type="NCBI Taxonomy" id="75906"/>
    <lineage>
        <taxon>Bacteria</taxon>
        <taxon>Pseudomonadati</taxon>
        <taxon>Aquificota</taxon>
        <taxon>Aquificia</taxon>
        <taxon>Aquificales</taxon>
        <taxon>Aquificaceae</taxon>
        <taxon>Thermocrinis</taxon>
    </lineage>
</organism>
<evidence type="ECO:0000256" key="5">
    <source>
        <dbReference type="HAMAP-Rule" id="MF_00150"/>
    </source>
</evidence>
<dbReference type="EMBL" id="DSAC01000107">
    <property type="protein sequence ID" value="HHO74650.1"/>
    <property type="molecule type" value="Genomic_DNA"/>
</dbReference>
<feature type="active site" evidence="5 6">
    <location>
        <position position="151"/>
    </location>
</feature>
<dbReference type="PANTHER" id="PTHR32338">
    <property type="entry name" value="N-ACETYL-GAMMA-GLUTAMYL-PHOSPHATE REDUCTASE, CHLOROPLASTIC-RELATED-RELATED"/>
    <property type="match status" value="1"/>
</dbReference>
<dbReference type="SMART" id="SM00859">
    <property type="entry name" value="Semialdhyde_dh"/>
    <property type="match status" value="1"/>
</dbReference>
<evidence type="ECO:0000259" key="7">
    <source>
        <dbReference type="SMART" id="SM00859"/>
    </source>
</evidence>
<accession>A0A7C5WZY7</accession>
<protein>
    <recommendedName>
        <fullName evidence="5">N-acetyl-gamma-glutamyl-phosphate reductase</fullName>
        <shortName evidence="5">AGPR</shortName>
        <ecNumber evidence="5">1.2.1.38</ecNumber>
    </recommendedName>
    <alternativeName>
        <fullName evidence="5">N-acetyl-glutamate semialdehyde dehydrogenase</fullName>
        <shortName evidence="5">NAGSA dehydrogenase</shortName>
    </alternativeName>
</protein>
<reference evidence="8" key="1">
    <citation type="journal article" date="2020" name="mSystems">
        <title>Genome- and Community-Level Interaction Insights into Carbon Utilization and Element Cycling Functions of Hydrothermarchaeota in Hydrothermal Sediment.</title>
        <authorList>
            <person name="Zhou Z."/>
            <person name="Liu Y."/>
            <person name="Xu W."/>
            <person name="Pan J."/>
            <person name="Luo Z.H."/>
            <person name="Li M."/>
        </authorList>
    </citation>
    <scope>NUCLEOTIDE SEQUENCE [LARGE SCALE GENOMIC DNA]</scope>
    <source>
        <strain evidence="8">SpSt-114</strain>
    </source>
</reference>
<evidence type="ECO:0000256" key="4">
    <source>
        <dbReference type="ARBA" id="ARBA00023002"/>
    </source>
</evidence>
<dbReference type="Pfam" id="PF22698">
    <property type="entry name" value="Semialdhyde_dhC_1"/>
    <property type="match status" value="1"/>
</dbReference>
<dbReference type="Pfam" id="PF01118">
    <property type="entry name" value="Semialdhyde_dh"/>
    <property type="match status" value="1"/>
</dbReference>
<dbReference type="GO" id="GO:0003942">
    <property type="term" value="F:N-acetyl-gamma-glutamyl-phosphate reductase activity"/>
    <property type="evidence" value="ECO:0007669"/>
    <property type="project" value="UniProtKB-UniRule"/>
</dbReference>
<keyword evidence="1 5" id="KW-0055">Arginine biosynthesis</keyword>
<dbReference type="AlphaFoldDB" id="A0A7C5WZY7"/>
<comment type="subcellular location">
    <subcellularLocation>
        <location evidence="5">Cytoplasm</location>
    </subcellularLocation>
</comment>
<dbReference type="SUPFAM" id="SSF51735">
    <property type="entry name" value="NAD(P)-binding Rossmann-fold domains"/>
    <property type="match status" value="1"/>
</dbReference>
<keyword evidence="3 5" id="KW-0521">NADP</keyword>
<feature type="domain" description="Semialdehyde dehydrogenase NAD-binding" evidence="7">
    <location>
        <begin position="7"/>
        <end position="143"/>
    </location>
</feature>
<dbReference type="PANTHER" id="PTHR32338:SF10">
    <property type="entry name" value="N-ACETYL-GAMMA-GLUTAMYL-PHOSPHATE REDUCTASE, CHLOROPLASTIC-RELATED"/>
    <property type="match status" value="1"/>
</dbReference>